<keyword evidence="2" id="KW-1185">Reference proteome</keyword>
<dbReference type="GeneID" id="77806521"/>
<gene>
    <name evidence="1" type="ORF">PtA15_1A584</name>
</gene>
<organism evidence="1 2">
    <name type="scientific">Puccinia triticina</name>
    <dbReference type="NCBI Taxonomy" id="208348"/>
    <lineage>
        <taxon>Eukaryota</taxon>
        <taxon>Fungi</taxon>
        <taxon>Dikarya</taxon>
        <taxon>Basidiomycota</taxon>
        <taxon>Pucciniomycotina</taxon>
        <taxon>Pucciniomycetes</taxon>
        <taxon>Pucciniales</taxon>
        <taxon>Pucciniaceae</taxon>
        <taxon>Puccinia</taxon>
    </lineage>
</organism>
<sequence length="100" mass="11657">MKRILQSNIDLKNPFVQAVELVLFQSLVNIQVTRQLQPSLKTMKFATWRKLLTNLKKTLKYTVKETLCFKNMQLFTAFVVMPKEENKHSSPTTQTLNSIL</sequence>
<name>A0ABY7C8C8_9BASI</name>
<protein>
    <submittedName>
        <fullName evidence="1">Uncharacterized protein</fullName>
    </submittedName>
</protein>
<dbReference type="EMBL" id="CP110421">
    <property type="protein sequence ID" value="WAQ81244.1"/>
    <property type="molecule type" value="Genomic_DNA"/>
</dbReference>
<reference evidence="1" key="1">
    <citation type="submission" date="2022-10" db="EMBL/GenBank/DDBJ databases">
        <title>Puccinia triticina Genome sequencing and assembly.</title>
        <authorList>
            <person name="Li C."/>
        </authorList>
    </citation>
    <scope>NUCLEOTIDE SEQUENCE</scope>
    <source>
        <strain evidence="1">Pt15</strain>
    </source>
</reference>
<evidence type="ECO:0000313" key="1">
    <source>
        <dbReference type="EMBL" id="WAQ81244.1"/>
    </source>
</evidence>
<proteinExistence type="predicted"/>
<accession>A0ABY7C8C8</accession>
<dbReference type="RefSeq" id="XP_053016799.1">
    <property type="nucleotide sequence ID" value="XM_053165626.1"/>
</dbReference>
<evidence type="ECO:0000313" key="2">
    <source>
        <dbReference type="Proteomes" id="UP001164743"/>
    </source>
</evidence>
<dbReference type="Proteomes" id="UP001164743">
    <property type="component" value="Chromosome 1A"/>
</dbReference>